<accession>A0A0E3K4F4</accession>
<name>A0A0E3K4F4_CLOSL</name>
<dbReference type="Gene3D" id="3.40.190.10">
    <property type="entry name" value="Periplasmic binding protein-like II"/>
    <property type="match status" value="2"/>
</dbReference>
<dbReference type="PROSITE" id="PS01037">
    <property type="entry name" value="SBP_BACTERIAL_1"/>
    <property type="match status" value="1"/>
</dbReference>
<dbReference type="KEGG" id="csq:CSCA_4787"/>
<comment type="similarity">
    <text evidence="1">Belongs to the bacterial solute-binding protein 1 family.</text>
</comment>
<evidence type="ECO:0000313" key="5">
    <source>
        <dbReference type="Proteomes" id="UP000033115"/>
    </source>
</evidence>
<reference evidence="4 5" key="1">
    <citation type="journal article" date="2015" name="J. Biotechnol.">
        <title>Complete genome sequence of a malodorant-producing acetogen, Clostridium scatologenes ATCC 25775(T).</title>
        <authorList>
            <person name="Zhu Z."/>
            <person name="Guo T."/>
            <person name="Zheng H."/>
            <person name="Song T."/>
            <person name="Ouyang P."/>
            <person name="Xie J."/>
        </authorList>
    </citation>
    <scope>NUCLEOTIDE SEQUENCE [LARGE SCALE GENOMIC DNA]</scope>
    <source>
        <strain evidence="4 5">ATCC 25775</strain>
    </source>
</reference>
<dbReference type="EMBL" id="CP009933">
    <property type="protein sequence ID" value="AKA71912.1"/>
    <property type="molecule type" value="Genomic_DNA"/>
</dbReference>
<dbReference type="Proteomes" id="UP000033115">
    <property type="component" value="Chromosome"/>
</dbReference>
<dbReference type="RefSeq" id="WP_242860958.1">
    <property type="nucleotide sequence ID" value="NZ_CP009933.1"/>
</dbReference>
<dbReference type="Pfam" id="PF13416">
    <property type="entry name" value="SBP_bac_8"/>
    <property type="match status" value="1"/>
</dbReference>
<dbReference type="GO" id="GO:0055052">
    <property type="term" value="C:ATP-binding cassette (ABC) transporter complex, substrate-binding subunit-containing"/>
    <property type="evidence" value="ECO:0007669"/>
    <property type="project" value="TreeGrafter"/>
</dbReference>
<dbReference type="GO" id="GO:0042956">
    <property type="term" value="P:maltodextrin transmembrane transport"/>
    <property type="evidence" value="ECO:0007669"/>
    <property type="project" value="TreeGrafter"/>
</dbReference>
<organism evidence="4 5">
    <name type="scientific">Clostridium scatologenes</name>
    <dbReference type="NCBI Taxonomy" id="1548"/>
    <lineage>
        <taxon>Bacteria</taxon>
        <taxon>Bacillati</taxon>
        <taxon>Bacillota</taxon>
        <taxon>Clostridia</taxon>
        <taxon>Eubacteriales</taxon>
        <taxon>Clostridiaceae</taxon>
        <taxon>Clostridium</taxon>
    </lineage>
</organism>
<evidence type="ECO:0000256" key="2">
    <source>
        <dbReference type="ARBA" id="ARBA00022448"/>
    </source>
</evidence>
<sequence length="407" mass="46372">MEERNFFMKKYYKIVGLTLSIVLISLNFVGCTNLQSKNNDEITVWCNLSNYEVLQVDAVAQKWAKENKKKVKVYSDKGDNRAFIAAAKAKMEPDIQFGVSHDKMDKLNHEKLLAELPKGFLDESKYTKSSLSTVTFDKKLYGVPISVETYALYYNKDKVKKLPETLEELIAEGKELGFEYDINNFYLSFPFIQVNGGYIFKNNNGKYDIRDIGLNNEGAVKGYSIIQDMVQKYNLMPSNIDGITARNKFKEGKIAFYFSASSDISDINTSNINYAVTKLPTYNGKQMNTFVSCKDAFVTSKAKDNKEVWDLLKYLIEKTPEPLYKTVGRLPALNLDNSISEVKNNDKVKMFVKQAEYGEVIPNVTEIQALQDSNKIFTLLTSGKISAKECGNEIENKIKKFIEKEKQ</sequence>
<dbReference type="HOGENOM" id="CLU_031285_17_0_9"/>
<protein>
    <submittedName>
        <fullName evidence="4">Maltose-binding extracellular protein</fullName>
    </submittedName>
</protein>
<dbReference type="CDD" id="cd13586">
    <property type="entry name" value="PBP2_Maltose_binding_like"/>
    <property type="match status" value="1"/>
</dbReference>
<keyword evidence="5" id="KW-1185">Reference proteome</keyword>
<dbReference type="PANTHER" id="PTHR30061:SF50">
    <property type="entry name" value="MALTOSE_MALTODEXTRIN-BINDING PERIPLASMIC PROTEIN"/>
    <property type="match status" value="1"/>
</dbReference>
<dbReference type="InterPro" id="IPR006059">
    <property type="entry name" value="SBP"/>
</dbReference>
<gene>
    <name evidence="4" type="ORF">CSCA_4787</name>
</gene>
<evidence type="ECO:0000256" key="3">
    <source>
        <dbReference type="ARBA" id="ARBA00022729"/>
    </source>
</evidence>
<evidence type="ECO:0000313" key="4">
    <source>
        <dbReference type="EMBL" id="AKA71912.1"/>
    </source>
</evidence>
<keyword evidence="3" id="KW-0732">Signal</keyword>
<dbReference type="STRING" id="1548.CSCA_4787"/>
<dbReference type="SUPFAM" id="SSF53850">
    <property type="entry name" value="Periplasmic binding protein-like II"/>
    <property type="match status" value="1"/>
</dbReference>
<dbReference type="AlphaFoldDB" id="A0A0E3K4F4"/>
<keyword evidence="2" id="KW-0813">Transport</keyword>
<dbReference type="GO" id="GO:1901982">
    <property type="term" value="F:maltose binding"/>
    <property type="evidence" value="ECO:0007669"/>
    <property type="project" value="TreeGrafter"/>
</dbReference>
<dbReference type="InterPro" id="IPR006061">
    <property type="entry name" value="SBP_1_CS"/>
</dbReference>
<dbReference type="GO" id="GO:0055085">
    <property type="term" value="P:transmembrane transport"/>
    <property type="evidence" value="ECO:0007669"/>
    <property type="project" value="InterPro"/>
</dbReference>
<evidence type="ECO:0000256" key="1">
    <source>
        <dbReference type="ARBA" id="ARBA00008520"/>
    </source>
</evidence>
<dbReference type="PANTHER" id="PTHR30061">
    <property type="entry name" value="MALTOSE-BINDING PERIPLASMIC PROTEIN"/>
    <property type="match status" value="1"/>
</dbReference>
<proteinExistence type="inferred from homology"/>
<dbReference type="GO" id="GO:0015768">
    <property type="term" value="P:maltose transport"/>
    <property type="evidence" value="ECO:0007669"/>
    <property type="project" value="TreeGrafter"/>
</dbReference>